<sequence length="44" mass="4801">MYEDAIAGVLSKVLGDFVQVDGKDLNVSLTSGHVELRNVLVNRK</sequence>
<keyword evidence="2" id="KW-1185">Reference proteome</keyword>
<evidence type="ECO:0000313" key="1">
    <source>
        <dbReference type="EMBL" id="GCA62391.1"/>
    </source>
</evidence>
<feature type="non-terminal residue" evidence="1">
    <location>
        <position position="1"/>
    </location>
</feature>
<organism evidence="1 2">
    <name type="scientific">Kipferlia bialata</name>
    <dbReference type="NCBI Taxonomy" id="797122"/>
    <lineage>
        <taxon>Eukaryota</taxon>
        <taxon>Metamonada</taxon>
        <taxon>Carpediemonas-like organisms</taxon>
        <taxon>Kipferlia</taxon>
    </lineage>
</organism>
<accession>A0A391NJV6</accession>
<name>A0A391NJV6_9EUKA</name>
<gene>
    <name evidence="1" type="ORF">KIPB_003200</name>
</gene>
<proteinExistence type="predicted"/>
<comment type="caution">
    <text evidence="1">The sequence shown here is derived from an EMBL/GenBank/DDBJ whole genome shotgun (WGS) entry which is preliminary data.</text>
</comment>
<dbReference type="OrthoDB" id="428159at2759"/>
<reference evidence="1 2" key="1">
    <citation type="journal article" date="2018" name="PLoS ONE">
        <title>The draft genome of Kipferlia bialata reveals reductive genome evolution in fornicate parasites.</title>
        <authorList>
            <person name="Tanifuji G."/>
            <person name="Takabayashi S."/>
            <person name="Kume K."/>
            <person name="Takagi M."/>
            <person name="Nakayama T."/>
            <person name="Kamikawa R."/>
            <person name="Inagaki Y."/>
            <person name="Hashimoto T."/>
        </authorList>
    </citation>
    <scope>NUCLEOTIDE SEQUENCE [LARGE SCALE GENOMIC DNA]</scope>
    <source>
        <strain evidence="1">NY0173</strain>
    </source>
</reference>
<dbReference type="Proteomes" id="UP000265618">
    <property type="component" value="Unassembled WGS sequence"/>
</dbReference>
<evidence type="ECO:0000313" key="2">
    <source>
        <dbReference type="Proteomes" id="UP000265618"/>
    </source>
</evidence>
<dbReference type="EMBL" id="BDIP01000597">
    <property type="protein sequence ID" value="GCA62391.1"/>
    <property type="molecule type" value="Genomic_DNA"/>
</dbReference>
<protein>
    <submittedName>
        <fullName evidence="1">Uncharacterized protein</fullName>
    </submittedName>
</protein>
<dbReference type="AlphaFoldDB" id="A0A391NJV6"/>